<keyword evidence="3" id="KW-0479">Metal-binding</keyword>
<dbReference type="AlphaFoldDB" id="A0A1I7T6J5"/>
<evidence type="ECO:0000256" key="6">
    <source>
        <dbReference type="ARBA" id="ARBA00023015"/>
    </source>
</evidence>
<dbReference type="Gene3D" id="3.30.50.10">
    <property type="entry name" value="Erythroid Transcription Factor GATA-1, subunit A"/>
    <property type="match status" value="1"/>
</dbReference>
<dbReference type="InterPro" id="IPR035500">
    <property type="entry name" value="NHR-like_dom_sf"/>
</dbReference>
<evidence type="ECO:0000256" key="3">
    <source>
        <dbReference type="ARBA" id="ARBA00022723"/>
    </source>
</evidence>
<dbReference type="SMART" id="SM00399">
    <property type="entry name" value="ZnF_C4"/>
    <property type="match status" value="1"/>
</dbReference>
<dbReference type="PROSITE" id="PS51030">
    <property type="entry name" value="NUCLEAR_REC_DBD_2"/>
    <property type="match status" value="1"/>
</dbReference>
<comment type="similarity">
    <text evidence="2">Belongs to the nuclear hormone receptor family.</text>
</comment>
<evidence type="ECO:0000256" key="7">
    <source>
        <dbReference type="ARBA" id="ARBA00023125"/>
    </source>
</evidence>
<keyword evidence="10" id="KW-0539">Nucleus</keyword>
<comment type="subcellular location">
    <subcellularLocation>
        <location evidence="1">Nucleus</location>
    </subcellularLocation>
</comment>
<dbReference type="PANTHER" id="PTHR24083">
    <property type="entry name" value="NUCLEAR HORMONE RECEPTOR"/>
    <property type="match status" value="1"/>
</dbReference>
<dbReference type="STRING" id="1561998.A0A1I7T6J5"/>
<dbReference type="GO" id="GO:0008270">
    <property type="term" value="F:zinc ion binding"/>
    <property type="evidence" value="ECO:0007669"/>
    <property type="project" value="UniProtKB-KW"/>
</dbReference>
<dbReference type="InterPro" id="IPR049636">
    <property type="entry name" value="HNF4-like_DBD"/>
</dbReference>
<dbReference type="PRINTS" id="PR00047">
    <property type="entry name" value="STROIDFINGER"/>
</dbReference>
<dbReference type="PROSITE" id="PS51843">
    <property type="entry name" value="NR_LBD"/>
    <property type="match status" value="1"/>
</dbReference>
<dbReference type="InterPro" id="IPR000536">
    <property type="entry name" value="Nucl_hrmn_rcpt_lig-bd"/>
</dbReference>
<keyword evidence="6" id="KW-0805">Transcription regulation</keyword>
<dbReference type="FunFam" id="3.30.50.10:FF:000030">
    <property type="entry name" value="Nuclear Hormone Receptor family"/>
    <property type="match status" value="1"/>
</dbReference>
<dbReference type="GO" id="GO:0003700">
    <property type="term" value="F:DNA-binding transcription factor activity"/>
    <property type="evidence" value="ECO:0007669"/>
    <property type="project" value="InterPro"/>
</dbReference>
<keyword evidence="8" id="KW-0804">Transcription</keyword>
<proteinExistence type="inferred from homology"/>
<evidence type="ECO:0000256" key="9">
    <source>
        <dbReference type="ARBA" id="ARBA00023170"/>
    </source>
</evidence>
<evidence type="ECO:0000313" key="14">
    <source>
        <dbReference type="WBParaSite" id="Csp11.Scaffold522.g2895.t1"/>
    </source>
</evidence>
<evidence type="ECO:0000256" key="1">
    <source>
        <dbReference type="ARBA" id="ARBA00004123"/>
    </source>
</evidence>
<keyword evidence="7" id="KW-0238">DNA-binding</keyword>
<evidence type="ECO:0000256" key="4">
    <source>
        <dbReference type="ARBA" id="ARBA00022771"/>
    </source>
</evidence>
<dbReference type="Gene3D" id="1.10.565.10">
    <property type="entry name" value="Retinoid X Receptor"/>
    <property type="match status" value="1"/>
</dbReference>
<dbReference type="GO" id="GO:0000978">
    <property type="term" value="F:RNA polymerase II cis-regulatory region sequence-specific DNA binding"/>
    <property type="evidence" value="ECO:0007669"/>
    <property type="project" value="InterPro"/>
</dbReference>
<dbReference type="GO" id="GO:0005634">
    <property type="term" value="C:nucleus"/>
    <property type="evidence" value="ECO:0007669"/>
    <property type="project" value="UniProtKB-SubCell"/>
</dbReference>
<feature type="domain" description="Nuclear receptor" evidence="11">
    <location>
        <begin position="41"/>
        <end position="118"/>
    </location>
</feature>
<dbReference type="InterPro" id="IPR050274">
    <property type="entry name" value="Nuclear_hormone_rcpt_NR2"/>
</dbReference>
<evidence type="ECO:0000313" key="13">
    <source>
        <dbReference type="Proteomes" id="UP000095282"/>
    </source>
</evidence>
<evidence type="ECO:0000256" key="5">
    <source>
        <dbReference type="ARBA" id="ARBA00022833"/>
    </source>
</evidence>
<reference evidence="14" key="1">
    <citation type="submission" date="2016-11" db="UniProtKB">
        <authorList>
            <consortium name="WormBaseParasite"/>
        </authorList>
    </citation>
    <scope>IDENTIFICATION</scope>
</reference>
<feature type="domain" description="NR LBD" evidence="12">
    <location>
        <begin position="162"/>
        <end position="433"/>
    </location>
</feature>
<dbReference type="eggNOG" id="ENOG502TFFE">
    <property type="taxonomic scope" value="Eukaryota"/>
</dbReference>
<dbReference type="FunFam" id="1.10.565.10:FF:000053">
    <property type="entry name" value="Nuclear Hormone Receptor family"/>
    <property type="match status" value="1"/>
</dbReference>
<keyword evidence="9" id="KW-0675">Receptor</keyword>
<dbReference type="InterPro" id="IPR013088">
    <property type="entry name" value="Znf_NHR/GATA"/>
</dbReference>
<keyword evidence="4" id="KW-0863">Zinc-finger</keyword>
<evidence type="ECO:0000256" key="8">
    <source>
        <dbReference type="ARBA" id="ARBA00023163"/>
    </source>
</evidence>
<evidence type="ECO:0000259" key="11">
    <source>
        <dbReference type="PROSITE" id="PS51030"/>
    </source>
</evidence>
<keyword evidence="5" id="KW-0862">Zinc</keyword>
<organism evidence="13 14">
    <name type="scientific">Caenorhabditis tropicalis</name>
    <dbReference type="NCBI Taxonomy" id="1561998"/>
    <lineage>
        <taxon>Eukaryota</taxon>
        <taxon>Metazoa</taxon>
        <taxon>Ecdysozoa</taxon>
        <taxon>Nematoda</taxon>
        <taxon>Chromadorea</taxon>
        <taxon>Rhabditida</taxon>
        <taxon>Rhabditina</taxon>
        <taxon>Rhabditomorpha</taxon>
        <taxon>Rhabditoidea</taxon>
        <taxon>Rhabditidae</taxon>
        <taxon>Peloderinae</taxon>
        <taxon>Caenorhabditis</taxon>
    </lineage>
</organism>
<name>A0A1I7T6J5_9PELO</name>
<protein>
    <submittedName>
        <fullName evidence="14">Nuclear Hormone Receptor family</fullName>
    </submittedName>
</protein>
<dbReference type="InterPro" id="IPR001628">
    <property type="entry name" value="Znf_hrmn_rcpt"/>
</dbReference>
<evidence type="ECO:0000256" key="2">
    <source>
        <dbReference type="ARBA" id="ARBA00005993"/>
    </source>
</evidence>
<keyword evidence="13" id="KW-1185">Reference proteome</keyword>
<accession>A0A1I7T6J5</accession>
<evidence type="ECO:0000259" key="12">
    <source>
        <dbReference type="PROSITE" id="PS51843"/>
    </source>
</evidence>
<sequence length="437" mass="50755">MIQSGCSTSYEQVDLPEIFSPKAKNSPEKSTPEPKKRMERPTECLICGLKANGYHYDVASCNGCKTFFRRTLLSEKSFECKLSKDCFDLTKRKKPLKCRACRHQKCIEVGMNPLAMEVDEREASSSNFKKLTKRIKEEESDEECQVIEVVRKQKEIVKSVNSLENRLQNIIDGLVYLEAKVEQFRKCSYNPRWTEFGGLEHLLQTECRISYADRYGPMNGWPLQSHQVIPPPENGQKFFGPNHHPDRKHWFFYNLMTTVEYAKTFMFFHRLNSRDKLILTRYVSLACMNLHVSYSSMVKHFEVPVQPDGTQSPFRDDEHYSAMVMSVAPLIRCQIQSIEYLLLKAICLCNPAVPDLSTNAQEIISKEREKYADALFDHCLRNRPEGPAHFAQLVQIVDVLERQQRIQRDLHILHIAPRVVKLPKDYVIHVIEDIMNC</sequence>
<dbReference type="Pfam" id="PF00105">
    <property type="entry name" value="zf-C4"/>
    <property type="match status" value="1"/>
</dbReference>
<dbReference type="Pfam" id="PF00104">
    <property type="entry name" value="Hormone_recep"/>
    <property type="match status" value="1"/>
</dbReference>
<evidence type="ECO:0000256" key="10">
    <source>
        <dbReference type="ARBA" id="ARBA00023242"/>
    </source>
</evidence>
<dbReference type="SUPFAM" id="SSF48508">
    <property type="entry name" value="Nuclear receptor ligand-binding domain"/>
    <property type="match status" value="1"/>
</dbReference>
<dbReference type="Proteomes" id="UP000095282">
    <property type="component" value="Unplaced"/>
</dbReference>
<dbReference type="CDD" id="cd06960">
    <property type="entry name" value="NR_DBD_HNF4A"/>
    <property type="match status" value="1"/>
</dbReference>
<dbReference type="SUPFAM" id="SSF57716">
    <property type="entry name" value="Glucocorticoid receptor-like (DNA-binding domain)"/>
    <property type="match status" value="1"/>
</dbReference>
<dbReference type="WBParaSite" id="Csp11.Scaffold522.g2895.t1">
    <property type="protein sequence ID" value="Csp11.Scaffold522.g2895.t1"/>
    <property type="gene ID" value="Csp11.Scaffold522.g2895"/>
</dbReference>
<dbReference type="SMART" id="SM00430">
    <property type="entry name" value="HOLI"/>
    <property type="match status" value="1"/>
</dbReference>